<dbReference type="SMART" id="SM00304">
    <property type="entry name" value="HAMP"/>
    <property type="match status" value="1"/>
</dbReference>
<evidence type="ECO:0000256" key="5">
    <source>
        <dbReference type="ARBA" id="ARBA00029447"/>
    </source>
</evidence>
<comment type="subcellular location">
    <subcellularLocation>
        <location evidence="1">Cell membrane</location>
    </subcellularLocation>
</comment>
<comment type="similarity">
    <text evidence="5">Belongs to the methyl-accepting chemotaxis (MCP) protein family.</text>
</comment>
<evidence type="ECO:0000256" key="2">
    <source>
        <dbReference type="ARBA" id="ARBA00022475"/>
    </source>
</evidence>
<feature type="domain" description="Methyl-accepting transducer" evidence="8">
    <location>
        <begin position="105"/>
        <end position="376"/>
    </location>
</feature>
<keyword evidence="7" id="KW-0812">Transmembrane</keyword>
<dbReference type="PANTHER" id="PTHR32089:SF112">
    <property type="entry name" value="LYSOZYME-LIKE PROTEIN-RELATED"/>
    <property type="match status" value="1"/>
</dbReference>
<evidence type="ECO:0000256" key="6">
    <source>
        <dbReference type="PROSITE-ProRule" id="PRU00284"/>
    </source>
</evidence>
<accession>A0ABV6KVW0</accession>
<keyword evidence="4 6" id="KW-0807">Transducer</keyword>
<evidence type="ECO:0000256" key="1">
    <source>
        <dbReference type="ARBA" id="ARBA00004236"/>
    </source>
</evidence>
<evidence type="ECO:0000256" key="4">
    <source>
        <dbReference type="ARBA" id="ARBA00023224"/>
    </source>
</evidence>
<dbReference type="SUPFAM" id="SSF58104">
    <property type="entry name" value="Methyl-accepting chemotaxis protein (MCP) signaling domain"/>
    <property type="match status" value="1"/>
</dbReference>
<feature type="transmembrane region" description="Helical" evidence="7">
    <location>
        <begin position="12"/>
        <end position="33"/>
    </location>
</feature>
<dbReference type="Gene3D" id="1.10.287.950">
    <property type="entry name" value="Methyl-accepting chemotaxis protein"/>
    <property type="match status" value="1"/>
</dbReference>
<gene>
    <name evidence="10" type="ORF">ACFFHF_19930</name>
</gene>
<dbReference type="PROSITE" id="PS50885">
    <property type="entry name" value="HAMP"/>
    <property type="match status" value="1"/>
</dbReference>
<keyword evidence="2" id="KW-1003">Cell membrane</keyword>
<evidence type="ECO:0000259" key="8">
    <source>
        <dbReference type="PROSITE" id="PS50111"/>
    </source>
</evidence>
<evidence type="ECO:0000259" key="9">
    <source>
        <dbReference type="PROSITE" id="PS50885"/>
    </source>
</evidence>
<dbReference type="PANTHER" id="PTHR32089">
    <property type="entry name" value="METHYL-ACCEPTING CHEMOTAXIS PROTEIN MCPB"/>
    <property type="match status" value="1"/>
</dbReference>
<dbReference type="InterPro" id="IPR004089">
    <property type="entry name" value="MCPsignal_dom"/>
</dbReference>
<comment type="caution">
    <text evidence="10">The sequence shown here is derived from an EMBL/GenBank/DDBJ whole genome shotgun (WGS) entry which is preliminary data.</text>
</comment>
<dbReference type="EMBL" id="JBHLUU010000122">
    <property type="protein sequence ID" value="MFC0477462.1"/>
    <property type="molecule type" value="Genomic_DNA"/>
</dbReference>
<dbReference type="CDD" id="cd06225">
    <property type="entry name" value="HAMP"/>
    <property type="match status" value="1"/>
</dbReference>
<feature type="domain" description="HAMP" evidence="9">
    <location>
        <begin position="33"/>
        <end position="86"/>
    </location>
</feature>
<protein>
    <submittedName>
        <fullName evidence="10">Methyl-accepting chemotaxis protein</fullName>
    </submittedName>
</protein>
<name>A0ABV6KVW0_9BACI</name>
<dbReference type="Gene3D" id="6.10.340.10">
    <property type="match status" value="1"/>
</dbReference>
<keyword evidence="3 7" id="KW-0472">Membrane</keyword>
<evidence type="ECO:0000313" key="10">
    <source>
        <dbReference type="EMBL" id="MFC0477462.1"/>
    </source>
</evidence>
<keyword evidence="7" id="KW-1133">Transmembrane helix</keyword>
<dbReference type="Pfam" id="PF00015">
    <property type="entry name" value="MCPsignal"/>
    <property type="match status" value="1"/>
</dbReference>
<organism evidence="10 11">
    <name type="scientific">Robertmurraya beringensis</name>
    <dbReference type="NCBI Taxonomy" id="641660"/>
    <lineage>
        <taxon>Bacteria</taxon>
        <taxon>Bacillati</taxon>
        <taxon>Bacillota</taxon>
        <taxon>Bacilli</taxon>
        <taxon>Bacillales</taxon>
        <taxon>Bacillaceae</taxon>
        <taxon>Robertmurraya</taxon>
    </lineage>
</organism>
<evidence type="ECO:0000313" key="11">
    <source>
        <dbReference type="Proteomes" id="UP001589738"/>
    </source>
</evidence>
<keyword evidence="11" id="KW-1185">Reference proteome</keyword>
<evidence type="ECO:0000256" key="3">
    <source>
        <dbReference type="ARBA" id="ARBA00023136"/>
    </source>
</evidence>
<reference evidence="10 11" key="1">
    <citation type="submission" date="2024-09" db="EMBL/GenBank/DDBJ databases">
        <authorList>
            <person name="Sun Q."/>
            <person name="Mori K."/>
        </authorList>
    </citation>
    <scope>NUCLEOTIDE SEQUENCE [LARGE SCALE GENOMIC DNA]</scope>
    <source>
        <strain evidence="10 11">CGMCC 1.9126</strain>
    </source>
</reference>
<sequence>MTTKKIDGIVTIMIVISAAAILVALALAMIISLQIAKPIVHASKAIEKVASGDLSIDEIQVKNKDEIGAMIQSVNLMVSGLREVVVQVRDSSAQVAASSEQLSTSAQDSTQASETISHIVEQNSEGMDMQLQHLTQIHSLIEEMSSNINLITKSSEKMLVTADNTFNVTDQGALSIEKVVNQMNLINDGVLNASQIIRQLGRRSNEITSILNMITTVADQTNLLALNAAIEAARAGEHGKGFAVVADEVRKLAEESKKSADQITKMISYIQSETDLAVSAMEEQSHKVSEGFEYSQDAKKAFALIGESMGDVIEKVSDVSCAIELLSMHSTNVVQAIGEVKEIAEESVATTREVAAGTEENVATLQEVTASAQDLSGMAETLQKLVHRFKI</sequence>
<dbReference type="SMART" id="SM00283">
    <property type="entry name" value="MA"/>
    <property type="match status" value="1"/>
</dbReference>
<evidence type="ECO:0000256" key="7">
    <source>
        <dbReference type="SAM" id="Phobius"/>
    </source>
</evidence>
<dbReference type="RefSeq" id="WP_377058898.1">
    <property type="nucleotide sequence ID" value="NZ_JBHLUU010000122.1"/>
</dbReference>
<proteinExistence type="inferred from homology"/>
<dbReference type="InterPro" id="IPR003660">
    <property type="entry name" value="HAMP_dom"/>
</dbReference>
<dbReference type="Proteomes" id="UP001589738">
    <property type="component" value="Unassembled WGS sequence"/>
</dbReference>
<dbReference type="PROSITE" id="PS50111">
    <property type="entry name" value="CHEMOTAXIS_TRANSDUC_2"/>
    <property type="match status" value="1"/>
</dbReference>
<dbReference type="Pfam" id="PF00672">
    <property type="entry name" value="HAMP"/>
    <property type="match status" value="1"/>
</dbReference>